<dbReference type="EMBL" id="JH159153">
    <property type="protein sequence ID" value="EGZ19707.1"/>
    <property type="molecule type" value="Genomic_DNA"/>
</dbReference>
<proteinExistence type="predicted"/>
<dbReference type="GeneID" id="20657270"/>
<evidence type="ECO:0000313" key="2">
    <source>
        <dbReference type="Proteomes" id="UP000002640"/>
    </source>
</evidence>
<dbReference type="RefSeq" id="XP_009522424.1">
    <property type="nucleotide sequence ID" value="XM_009524129.1"/>
</dbReference>
<dbReference type="Proteomes" id="UP000002640">
    <property type="component" value="Unassembled WGS sequence"/>
</dbReference>
<reference evidence="1 2" key="1">
    <citation type="journal article" date="2006" name="Science">
        <title>Phytophthora genome sequences uncover evolutionary origins and mechanisms of pathogenesis.</title>
        <authorList>
            <person name="Tyler B.M."/>
            <person name="Tripathy S."/>
            <person name="Zhang X."/>
            <person name="Dehal P."/>
            <person name="Jiang R.H."/>
            <person name="Aerts A."/>
            <person name="Arredondo F.D."/>
            <person name="Baxter L."/>
            <person name="Bensasson D."/>
            <person name="Beynon J.L."/>
            <person name="Chapman J."/>
            <person name="Damasceno C.M."/>
            <person name="Dorrance A.E."/>
            <person name="Dou D."/>
            <person name="Dickerman A.W."/>
            <person name="Dubchak I.L."/>
            <person name="Garbelotto M."/>
            <person name="Gijzen M."/>
            <person name="Gordon S.G."/>
            <person name="Govers F."/>
            <person name="Grunwald N.J."/>
            <person name="Huang W."/>
            <person name="Ivors K.L."/>
            <person name="Jones R.W."/>
            <person name="Kamoun S."/>
            <person name="Krampis K."/>
            <person name="Lamour K.H."/>
            <person name="Lee M.K."/>
            <person name="McDonald W.H."/>
            <person name="Medina M."/>
            <person name="Meijer H.J."/>
            <person name="Nordberg E.K."/>
            <person name="Maclean D.J."/>
            <person name="Ospina-Giraldo M.D."/>
            <person name="Morris P.F."/>
            <person name="Phuntumart V."/>
            <person name="Putnam N.H."/>
            <person name="Rash S."/>
            <person name="Rose J.K."/>
            <person name="Sakihama Y."/>
            <person name="Salamov A.A."/>
            <person name="Savidor A."/>
            <person name="Scheuring C.F."/>
            <person name="Smith B.M."/>
            <person name="Sobral B.W."/>
            <person name="Terry A."/>
            <person name="Torto-Alalibo T.A."/>
            <person name="Win J."/>
            <person name="Xu Z."/>
            <person name="Zhang H."/>
            <person name="Grigoriev I.V."/>
            <person name="Rokhsar D.S."/>
            <person name="Boore J.L."/>
        </authorList>
    </citation>
    <scope>NUCLEOTIDE SEQUENCE [LARGE SCALE GENOMIC DNA]</scope>
    <source>
        <strain evidence="1 2">P6497</strain>
    </source>
</reference>
<keyword evidence="2" id="KW-1185">Reference proteome</keyword>
<protein>
    <recommendedName>
        <fullName evidence="3">DDE Tnp4 domain-containing protein</fullName>
    </recommendedName>
</protein>
<gene>
    <name evidence="1" type="ORF">PHYSODRAFT_496153</name>
</gene>
<dbReference type="KEGG" id="psoj:PHYSODRAFT_496153"/>
<evidence type="ECO:0008006" key="3">
    <source>
        <dbReference type="Google" id="ProtNLM"/>
    </source>
</evidence>
<feature type="non-terminal residue" evidence="1">
    <location>
        <position position="1"/>
    </location>
</feature>
<accession>G4Z852</accession>
<sequence length="91" mass="10764">SDKYRWAESSYDVIFRACVSLTNVQIITHPRRQEDGEAYREYISRLRGNTIQKVKRRAEIQKASREKRHLRLETTVMTLPGTTEGFLSQEY</sequence>
<evidence type="ECO:0000313" key="1">
    <source>
        <dbReference type="EMBL" id="EGZ19707.1"/>
    </source>
</evidence>
<dbReference type="AlphaFoldDB" id="G4Z852"/>
<dbReference type="InParanoid" id="G4Z852"/>
<name>G4Z852_PHYSP</name>
<organism evidence="1 2">
    <name type="scientific">Phytophthora sojae (strain P6497)</name>
    <name type="common">Soybean stem and root rot agent</name>
    <name type="synonym">Phytophthora megasperma f. sp. glycines</name>
    <dbReference type="NCBI Taxonomy" id="1094619"/>
    <lineage>
        <taxon>Eukaryota</taxon>
        <taxon>Sar</taxon>
        <taxon>Stramenopiles</taxon>
        <taxon>Oomycota</taxon>
        <taxon>Peronosporomycetes</taxon>
        <taxon>Peronosporales</taxon>
        <taxon>Peronosporaceae</taxon>
        <taxon>Phytophthora</taxon>
    </lineage>
</organism>